<dbReference type="SUPFAM" id="SSF50022">
    <property type="entry name" value="ISP domain"/>
    <property type="match status" value="1"/>
</dbReference>
<dbReference type="Gene3D" id="2.102.10.10">
    <property type="entry name" value="Rieske [2Fe-2S] iron-sulphur domain"/>
    <property type="match status" value="1"/>
</dbReference>
<dbReference type="InterPro" id="IPR036922">
    <property type="entry name" value="Rieske_2Fe-2S_sf"/>
</dbReference>
<evidence type="ECO:0000256" key="2">
    <source>
        <dbReference type="ARBA" id="ARBA00022723"/>
    </source>
</evidence>
<sequence>MSWTDYAAAPAPGTRICDAAGITTPIAMEVTTGKGKFPLLVMRVGLGFRAYVNACPHQFLPLNYRAERIMSADGTKLLCTAHGARFDMATGAVVDGADCGLEPVPLELIDGFLHIAPPPAG</sequence>
<keyword evidence="1" id="KW-0001">2Fe-2S</keyword>
<organism evidence="6 7">
    <name type="scientific">Paracoccus onchidii</name>
    <dbReference type="NCBI Taxonomy" id="3017813"/>
    <lineage>
        <taxon>Bacteria</taxon>
        <taxon>Pseudomonadati</taxon>
        <taxon>Pseudomonadota</taxon>
        <taxon>Alphaproteobacteria</taxon>
        <taxon>Rhodobacterales</taxon>
        <taxon>Paracoccaceae</taxon>
        <taxon>Paracoccus</taxon>
    </lineage>
</organism>
<dbReference type="EMBL" id="JAQBIE010000001">
    <property type="protein sequence ID" value="MDB6176010.1"/>
    <property type="molecule type" value="Genomic_DNA"/>
</dbReference>
<evidence type="ECO:0000313" key="7">
    <source>
        <dbReference type="Proteomes" id="UP001165641"/>
    </source>
</evidence>
<dbReference type="InterPro" id="IPR017941">
    <property type="entry name" value="Rieske_2Fe-2S"/>
</dbReference>
<keyword evidence="4" id="KW-0411">Iron-sulfur</keyword>
<evidence type="ECO:0000256" key="1">
    <source>
        <dbReference type="ARBA" id="ARBA00022714"/>
    </source>
</evidence>
<comment type="caution">
    <text evidence="6">The sequence shown here is derived from an EMBL/GenBank/DDBJ whole genome shotgun (WGS) entry which is preliminary data.</text>
</comment>
<evidence type="ECO:0000313" key="6">
    <source>
        <dbReference type="EMBL" id="MDB6176010.1"/>
    </source>
</evidence>
<evidence type="ECO:0000256" key="3">
    <source>
        <dbReference type="ARBA" id="ARBA00023004"/>
    </source>
</evidence>
<keyword evidence="2" id="KW-0479">Metal-binding</keyword>
<reference evidence="6" key="1">
    <citation type="submission" date="2022-12" db="EMBL/GenBank/DDBJ databases">
        <title>Paracoccus onchidii sp. nov., isolated from a marine invertebrate from the South China Sea.</title>
        <authorList>
            <person name="Xu S."/>
            <person name="Liu Z."/>
            <person name="Xu Y."/>
        </authorList>
    </citation>
    <scope>NUCLEOTIDE SEQUENCE</scope>
    <source>
        <strain evidence="6">Z330</strain>
    </source>
</reference>
<keyword evidence="7" id="KW-1185">Reference proteome</keyword>
<gene>
    <name evidence="6" type="ORF">PAF17_00635</name>
</gene>
<dbReference type="Pfam" id="PF00355">
    <property type="entry name" value="Rieske"/>
    <property type="match status" value="1"/>
</dbReference>
<protein>
    <submittedName>
        <fullName evidence="6">Rieske 2Fe-2S domain-containing protein</fullName>
    </submittedName>
</protein>
<dbReference type="RefSeq" id="WP_271887141.1">
    <property type="nucleotide sequence ID" value="NZ_JAQBIE010000001.1"/>
</dbReference>
<name>A0ABT4ZBJ7_9RHOB</name>
<evidence type="ECO:0000259" key="5">
    <source>
        <dbReference type="PROSITE" id="PS51296"/>
    </source>
</evidence>
<dbReference type="Proteomes" id="UP001165641">
    <property type="component" value="Unassembled WGS sequence"/>
</dbReference>
<keyword evidence="3" id="KW-0408">Iron</keyword>
<accession>A0ABT4ZBJ7</accession>
<proteinExistence type="predicted"/>
<feature type="domain" description="Rieske" evidence="5">
    <location>
        <begin position="16"/>
        <end position="115"/>
    </location>
</feature>
<evidence type="ECO:0000256" key="4">
    <source>
        <dbReference type="ARBA" id="ARBA00023014"/>
    </source>
</evidence>
<dbReference type="PROSITE" id="PS51296">
    <property type="entry name" value="RIESKE"/>
    <property type="match status" value="1"/>
</dbReference>